<name>A0ABV1C0A1_9FIRM</name>
<proteinExistence type="predicted"/>
<protein>
    <submittedName>
        <fullName evidence="2">Uncharacterized protein</fullName>
    </submittedName>
</protein>
<dbReference type="Proteomes" id="UP001465119">
    <property type="component" value="Unassembled WGS sequence"/>
</dbReference>
<evidence type="ECO:0000256" key="1">
    <source>
        <dbReference type="SAM" id="MobiDB-lite"/>
    </source>
</evidence>
<accession>A0ABV1C0A1</accession>
<organism evidence="2 3">
    <name type="scientific">Faecalibacterium intestinale</name>
    <dbReference type="NCBI Taxonomy" id="3133155"/>
    <lineage>
        <taxon>Bacteria</taxon>
        <taxon>Bacillati</taxon>
        <taxon>Bacillota</taxon>
        <taxon>Clostridia</taxon>
        <taxon>Eubacteriales</taxon>
        <taxon>Oscillospiraceae</taxon>
        <taxon>Faecalibacterium</taxon>
    </lineage>
</organism>
<gene>
    <name evidence="2" type="ORF">WMO20_02550</name>
</gene>
<evidence type="ECO:0000313" key="2">
    <source>
        <dbReference type="EMBL" id="MEQ2384819.1"/>
    </source>
</evidence>
<keyword evidence="3" id="KW-1185">Reference proteome</keyword>
<dbReference type="RefSeq" id="WP_242887852.1">
    <property type="nucleotide sequence ID" value="NZ_JBBMEN010000002.1"/>
</dbReference>
<feature type="compositionally biased region" description="Basic and acidic residues" evidence="1">
    <location>
        <begin position="67"/>
        <end position="109"/>
    </location>
</feature>
<feature type="region of interest" description="Disordered" evidence="1">
    <location>
        <begin position="66"/>
        <end position="109"/>
    </location>
</feature>
<dbReference type="EMBL" id="JBBMEN010000002">
    <property type="protein sequence ID" value="MEQ2384819.1"/>
    <property type="molecule type" value="Genomic_DNA"/>
</dbReference>
<evidence type="ECO:0000313" key="3">
    <source>
        <dbReference type="Proteomes" id="UP001465119"/>
    </source>
</evidence>
<comment type="caution">
    <text evidence="2">The sequence shown here is derived from an EMBL/GenBank/DDBJ whole genome shotgun (WGS) entry which is preliminary data.</text>
</comment>
<reference evidence="2 3" key="1">
    <citation type="submission" date="2024-03" db="EMBL/GenBank/DDBJ databases">
        <title>Human intestinal bacterial collection.</title>
        <authorList>
            <person name="Pauvert C."/>
            <person name="Hitch T.C.A."/>
            <person name="Clavel T."/>
        </authorList>
    </citation>
    <scope>NUCLEOTIDE SEQUENCE [LARGE SCALE GENOMIC DNA]</scope>
    <source>
        <strain evidence="2 3">CLA-AA-H281</strain>
    </source>
</reference>
<sequence>MPMFKTCTACKETFIAESPFIKLCPICNAKSQTTPAERAQRKTRITPDRLMLDVRQADAAGKSYGRWRYEETERRRKEEEEERRKFEERQKRREQMKAAKENEHGESET</sequence>